<evidence type="ECO:0000256" key="1">
    <source>
        <dbReference type="SAM" id="Phobius"/>
    </source>
</evidence>
<keyword evidence="3" id="KW-1185">Reference proteome</keyword>
<feature type="transmembrane region" description="Helical" evidence="1">
    <location>
        <begin position="247"/>
        <end position="275"/>
    </location>
</feature>
<feature type="transmembrane region" description="Helical" evidence="1">
    <location>
        <begin position="123"/>
        <end position="145"/>
    </location>
</feature>
<feature type="transmembrane region" description="Helical" evidence="1">
    <location>
        <begin position="98"/>
        <end position="117"/>
    </location>
</feature>
<organism evidence="2 3">
    <name type="scientific">Craurococcus roseus</name>
    <dbReference type="NCBI Taxonomy" id="77585"/>
    <lineage>
        <taxon>Bacteria</taxon>
        <taxon>Pseudomonadati</taxon>
        <taxon>Pseudomonadota</taxon>
        <taxon>Alphaproteobacteria</taxon>
        <taxon>Acetobacterales</taxon>
        <taxon>Acetobacteraceae</taxon>
        <taxon>Craurococcus</taxon>
    </lineage>
</organism>
<feature type="transmembrane region" description="Helical" evidence="1">
    <location>
        <begin position="218"/>
        <end position="240"/>
    </location>
</feature>
<name>A0ABN1F813_9PROT</name>
<reference evidence="2 3" key="1">
    <citation type="journal article" date="2019" name="Int. J. Syst. Evol. Microbiol.">
        <title>The Global Catalogue of Microorganisms (GCM) 10K type strain sequencing project: providing services to taxonomists for standard genome sequencing and annotation.</title>
        <authorList>
            <consortium name="The Broad Institute Genomics Platform"/>
            <consortium name="The Broad Institute Genome Sequencing Center for Infectious Disease"/>
            <person name="Wu L."/>
            <person name="Ma J."/>
        </authorList>
    </citation>
    <scope>NUCLEOTIDE SEQUENCE [LARGE SCALE GENOMIC DNA]</scope>
    <source>
        <strain evidence="2 3">JCM 9933</strain>
    </source>
</reference>
<keyword evidence="1" id="KW-1133">Transmembrane helix</keyword>
<comment type="caution">
    <text evidence="2">The sequence shown here is derived from an EMBL/GenBank/DDBJ whole genome shotgun (WGS) entry which is preliminary data.</text>
</comment>
<feature type="transmembrane region" description="Helical" evidence="1">
    <location>
        <begin position="161"/>
        <end position="185"/>
    </location>
</feature>
<proteinExistence type="predicted"/>
<dbReference type="EMBL" id="BAAAFZ010000029">
    <property type="protein sequence ID" value="GAA0584719.1"/>
    <property type="molecule type" value="Genomic_DNA"/>
</dbReference>
<feature type="transmembrane region" description="Helical" evidence="1">
    <location>
        <begin position="405"/>
        <end position="429"/>
    </location>
</feature>
<dbReference type="Proteomes" id="UP001501588">
    <property type="component" value="Unassembled WGS sequence"/>
</dbReference>
<evidence type="ECO:0000313" key="3">
    <source>
        <dbReference type="Proteomes" id="UP001501588"/>
    </source>
</evidence>
<feature type="transmembrane region" description="Helical" evidence="1">
    <location>
        <begin position="73"/>
        <end position="93"/>
    </location>
</feature>
<keyword evidence="1" id="KW-0812">Transmembrane</keyword>
<feature type="transmembrane region" description="Helical" evidence="1">
    <location>
        <begin position="374"/>
        <end position="393"/>
    </location>
</feature>
<accession>A0ABN1F813</accession>
<sequence>MSQFVGASGRRPPPNAAVRRALDGVAAAHPVASAAPGSAAAADGAIRFTVWVLLASLLLQRFAIPIGELPLSVVAPIGLLCGAYWMVSGVLVFDRRRVVALLVIAVMGCLSSIVSMAGSTARLAAISWTSLAQFLLLSSFALLAFREPVDEERFFRAINRWIFFIGVAGILQFFAQFAGVSVFAFSDYGFPIKFTQEYVFYNTVQTAGASTVIKSNGFFLVEASIYSQMAAMGLCIELVYFRRMRHLAVYALSLIVAISGTGWMVLGAFVVGAVISMGPRGAVIGIVALVVPTFALGVLALTQPDLFNYFVNRAGEFSSPGSSGHLRFVTPFWALADVLDETPLSLLIGGGAGASERLYTQLSYAYNINTPLKIVVEYGLPGLVAYLALFLAADRTPRQSALMMPAMVLFLFTGAYSQFAPILFPILLITSVARLRPRAPDHA</sequence>
<evidence type="ECO:0008006" key="4">
    <source>
        <dbReference type="Google" id="ProtNLM"/>
    </source>
</evidence>
<feature type="transmembrane region" description="Helical" evidence="1">
    <location>
        <begin position="281"/>
        <end position="301"/>
    </location>
</feature>
<evidence type="ECO:0000313" key="2">
    <source>
        <dbReference type="EMBL" id="GAA0584719.1"/>
    </source>
</evidence>
<gene>
    <name evidence="2" type="ORF">GCM10009416_23880</name>
</gene>
<protein>
    <recommendedName>
        <fullName evidence="4">O-antigen ligase domain-containing protein</fullName>
    </recommendedName>
</protein>
<keyword evidence="1" id="KW-0472">Membrane</keyword>
<dbReference type="RefSeq" id="WP_343895527.1">
    <property type="nucleotide sequence ID" value="NZ_BAAAFZ010000029.1"/>
</dbReference>